<evidence type="ECO:0000256" key="8">
    <source>
        <dbReference type="ARBA" id="ARBA00031400"/>
    </source>
</evidence>
<keyword evidence="7 11" id="KW-0472">Membrane</keyword>
<evidence type="ECO:0000256" key="10">
    <source>
        <dbReference type="RuleBase" id="RU003376"/>
    </source>
</evidence>
<evidence type="ECO:0000313" key="13">
    <source>
        <dbReference type="EMBL" id="MFC4350488.1"/>
    </source>
</evidence>
<name>A0ABV8UJ51_9PROT</name>
<protein>
    <recommendedName>
        <fullName evidence="3">cytochrome-c oxidase</fullName>
        <ecNumber evidence="3">7.1.1.9</ecNumber>
    </recommendedName>
    <alternativeName>
        <fullName evidence="8">Cytochrome aa3 subunit 3</fullName>
    </alternativeName>
    <alternativeName>
        <fullName evidence="9">Cytochrome c oxidase polypeptide III</fullName>
    </alternativeName>
</protein>
<feature type="transmembrane region" description="Helical" evidence="11">
    <location>
        <begin position="203"/>
        <end position="232"/>
    </location>
</feature>
<dbReference type="InterPro" id="IPR035973">
    <property type="entry name" value="Cyt_c_oxidase_su3-like_sf"/>
</dbReference>
<feature type="transmembrane region" description="Helical" evidence="11">
    <location>
        <begin position="20"/>
        <end position="38"/>
    </location>
</feature>
<dbReference type="Pfam" id="PF00510">
    <property type="entry name" value="COX3"/>
    <property type="match status" value="1"/>
</dbReference>
<keyword evidence="6 11" id="KW-1133">Transmembrane helix</keyword>
<dbReference type="CDD" id="cd01665">
    <property type="entry name" value="Cyt_c_Oxidase_III"/>
    <property type="match status" value="1"/>
</dbReference>
<dbReference type="PROSITE" id="PS50253">
    <property type="entry name" value="COX3"/>
    <property type="match status" value="1"/>
</dbReference>
<comment type="subcellular location">
    <subcellularLocation>
        <location evidence="10">Cell membrane</location>
        <topology evidence="10">Multi-pass membrane protein</topology>
    </subcellularLocation>
    <subcellularLocation>
        <location evidence="1">Membrane</location>
        <topology evidence="1">Multi-pass membrane protein</topology>
    </subcellularLocation>
</comment>
<accession>A0ABV8UJ51</accession>
<feature type="domain" description="Heme-copper oxidase subunit III family profile" evidence="12">
    <location>
        <begin position="8"/>
        <end position="273"/>
    </location>
</feature>
<dbReference type="Proteomes" id="UP001595799">
    <property type="component" value="Unassembled WGS sequence"/>
</dbReference>
<keyword evidence="14" id="KW-1185">Reference proteome</keyword>
<evidence type="ECO:0000256" key="11">
    <source>
        <dbReference type="SAM" id="Phobius"/>
    </source>
</evidence>
<feature type="transmembrane region" description="Helical" evidence="11">
    <location>
        <begin position="85"/>
        <end position="106"/>
    </location>
</feature>
<keyword evidence="5" id="KW-1278">Translocase</keyword>
<evidence type="ECO:0000313" key="14">
    <source>
        <dbReference type="Proteomes" id="UP001595799"/>
    </source>
</evidence>
<dbReference type="Gene3D" id="1.20.120.80">
    <property type="entry name" value="Cytochrome c oxidase, subunit III, four-helix bundle"/>
    <property type="match status" value="1"/>
</dbReference>
<keyword evidence="4 10" id="KW-0812">Transmembrane</keyword>
<dbReference type="Gene3D" id="1.10.287.70">
    <property type="match status" value="1"/>
</dbReference>
<dbReference type="EMBL" id="JBHSCW010000001">
    <property type="protein sequence ID" value="MFC4350488.1"/>
    <property type="molecule type" value="Genomic_DNA"/>
</dbReference>
<organism evidence="13 14">
    <name type="scientific">Fodinicurvata halophila</name>
    <dbReference type="NCBI Taxonomy" id="1419723"/>
    <lineage>
        <taxon>Bacteria</taxon>
        <taxon>Pseudomonadati</taxon>
        <taxon>Pseudomonadota</taxon>
        <taxon>Alphaproteobacteria</taxon>
        <taxon>Rhodospirillales</taxon>
        <taxon>Rhodovibrionaceae</taxon>
        <taxon>Fodinicurvata</taxon>
    </lineage>
</organism>
<dbReference type="InterPro" id="IPR024791">
    <property type="entry name" value="Cyt_c/ubiquinol_Oxase_su3"/>
</dbReference>
<evidence type="ECO:0000256" key="3">
    <source>
        <dbReference type="ARBA" id="ARBA00012949"/>
    </source>
</evidence>
<gene>
    <name evidence="13" type="ORF">ACFOW6_02900</name>
</gene>
<dbReference type="InterPro" id="IPR033945">
    <property type="entry name" value="Cyt_c_oxase_su3_dom"/>
</dbReference>
<comment type="similarity">
    <text evidence="2 10">Belongs to the cytochrome c oxidase subunit 3 family.</text>
</comment>
<dbReference type="RefSeq" id="WP_382420824.1">
    <property type="nucleotide sequence ID" value="NZ_JBHSCW010000001.1"/>
</dbReference>
<dbReference type="SUPFAM" id="SSF81452">
    <property type="entry name" value="Cytochrome c oxidase subunit III-like"/>
    <property type="match status" value="1"/>
</dbReference>
<comment type="caution">
    <text evidence="13">The sequence shown here is derived from an EMBL/GenBank/DDBJ whole genome shotgun (WGS) entry which is preliminary data.</text>
</comment>
<evidence type="ECO:0000256" key="7">
    <source>
        <dbReference type="ARBA" id="ARBA00023136"/>
    </source>
</evidence>
<dbReference type="EC" id="7.1.1.9" evidence="3"/>
<reference evidence="14" key="1">
    <citation type="journal article" date="2019" name="Int. J. Syst. Evol. Microbiol.">
        <title>The Global Catalogue of Microorganisms (GCM) 10K type strain sequencing project: providing services to taxonomists for standard genome sequencing and annotation.</title>
        <authorList>
            <consortium name="The Broad Institute Genomics Platform"/>
            <consortium name="The Broad Institute Genome Sequencing Center for Infectious Disease"/>
            <person name="Wu L."/>
            <person name="Ma J."/>
        </authorList>
    </citation>
    <scope>NUCLEOTIDE SEQUENCE [LARGE SCALE GENOMIC DNA]</scope>
    <source>
        <strain evidence="14">CECT 8472</strain>
    </source>
</reference>
<evidence type="ECO:0000256" key="5">
    <source>
        <dbReference type="ARBA" id="ARBA00022967"/>
    </source>
</evidence>
<evidence type="ECO:0000256" key="4">
    <source>
        <dbReference type="ARBA" id="ARBA00022692"/>
    </source>
</evidence>
<evidence type="ECO:0000256" key="1">
    <source>
        <dbReference type="ARBA" id="ARBA00004141"/>
    </source>
</evidence>
<feature type="transmembrane region" description="Helical" evidence="11">
    <location>
        <begin position="171"/>
        <end position="191"/>
    </location>
</feature>
<evidence type="ECO:0000256" key="6">
    <source>
        <dbReference type="ARBA" id="ARBA00022989"/>
    </source>
</evidence>
<proteinExistence type="inferred from homology"/>
<dbReference type="PANTHER" id="PTHR11403:SF7">
    <property type="entry name" value="CYTOCHROME C OXIDASE SUBUNIT 3"/>
    <property type="match status" value="1"/>
</dbReference>
<dbReference type="InterPro" id="IPR013833">
    <property type="entry name" value="Cyt_c_oxidase_su3_a-hlx"/>
</dbReference>
<evidence type="ECO:0000256" key="2">
    <source>
        <dbReference type="ARBA" id="ARBA00010581"/>
    </source>
</evidence>
<feature type="transmembrane region" description="Helical" evidence="11">
    <location>
        <begin position="252"/>
        <end position="272"/>
    </location>
</feature>
<dbReference type="InterPro" id="IPR000298">
    <property type="entry name" value="Cyt_c_oxidase-like_su3"/>
</dbReference>
<evidence type="ECO:0000256" key="9">
    <source>
        <dbReference type="ARBA" id="ARBA00031625"/>
    </source>
</evidence>
<sequence>MSEAHGKPNHPYHLVDPSPWPLIGATAAGVLALGTVFFMHGNGAWLMVLGLLMVLATMIGWWAQVIREAVVEGHHTPIVQIGLRYGMLLFIASEVMFFAAFFWAYFDASLFAGEAAQQARVQHTGGVWPPEGVITFNPWDLPFLNTLILLLSGCTVTWAHHALREGDRKGLLQGLGLTVILGLLFTSLQAYEYSHAAFGFSDGIYSSTFFMATGFHGFHVIIGTLFLAVCWLRAYRGHFKPDHHFGFEAAAWYWHFVDVVWLFLFVSIYWWGAGPTH</sequence>
<dbReference type="PANTHER" id="PTHR11403">
    <property type="entry name" value="CYTOCHROME C OXIDASE SUBUNIT III"/>
    <property type="match status" value="1"/>
</dbReference>
<evidence type="ECO:0000259" key="12">
    <source>
        <dbReference type="PROSITE" id="PS50253"/>
    </source>
</evidence>
<feature type="transmembrane region" description="Helical" evidence="11">
    <location>
        <begin position="44"/>
        <end position="64"/>
    </location>
</feature>